<evidence type="ECO:0000313" key="4">
    <source>
        <dbReference type="Proteomes" id="UP001357223"/>
    </source>
</evidence>
<reference evidence="3 4" key="1">
    <citation type="submission" date="2023-10" db="EMBL/GenBank/DDBJ databases">
        <title>Niallia locisalis sp.nov. isolated from a salt pond sample.</title>
        <authorList>
            <person name="Li X.-J."/>
            <person name="Dong L."/>
        </authorList>
    </citation>
    <scope>NUCLEOTIDE SEQUENCE [LARGE SCALE GENOMIC DNA]</scope>
    <source>
        <strain evidence="3 4">DSM 29761</strain>
    </source>
</reference>
<feature type="region of interest" description="Disordered" evidence="1">
    <location>
        <begin position="95"/>
        <end position="129"/>
    </location>
</feature>
<evidence type="ECO:0000256" key="1">
    <source>
        <dbReference type="SAM" id="MobiDB-lite"/>
    </source>
</evidence>
<sequence>MKKKLLLWTGCVAGVIIVLFFLFNKIAGPIFTSADVLTKQEAQAITEERYTGKVNKIHQKNNLFVMELEKSTGIYEIIINRETGEVASLKQIKQKDETMIPEEQPKPVEPTKSSEPPVQDEGNVSKSLTEEEAATLALEQVAGTVDDVELENVNGITYYFVDIETTDGREAIVEINAITGEVKSLTWDDDGSDDDDD</sequence>
<gene>
    <name evidence="3" type="ORF">R4Z09_23750</name>
</gene>
<dbReference type="RefSeq" id="WP_338449197.1">
    <property type="nucleotide sequence ID" value="NZ_CP137640.1"/>
</dbReference>
<evidence type="ECO:0000313" key="3">
    <source>
        <dbReference type="EMBL" id="WVX80268.1"/>
    </source>
</evidence>
<organism evidence="3 4">
    <name type="scientific">Niallia oryzisoli</name>
    <dbReference type="NCBI Taxonomy" id="1737571"/>
    <lineage>
        <taxon>Bacteria</taxon>
        <taxon>Bacillati</taxon>
        <taxon>Bacillota</taxon>
        <taxon>Bacilli</taxon>
        <taxon>Bacillales</taxon>
        <taxon>Bacillaceae</taxon>
        <taxon>Niallia</taxon>
    </lineage>
</organism>
<feature type="domain" description="PepSY" evidence="2">
    <location>
        <begin position="128"/>
        <end position="182"/>
    </location>
</feature>
<dbReference type="EMBL" id="CP137640">
    <property type="protein sequence ID" value="WVX80268.1"/>
    <property type="molecule type" value="Genomic_DNA"/>
</dbReference>
<name>A0ABZ2CEK3_9BACI</name>
<dbReference type="InterPro" id="IPR025711">
    <property type="entry name" value="PepSY"/>
</dbReference>
<keyword evidence="4" id="KW-1185">Reference proteome</keyword>
<evidence type="ECO:0000259" key="2">
    <source>
        <dbReference type="Pfam" id="PF03413"/>
    </source>
</evidence>
<dbReference type="Pfam" id="PF03413">
    <property type="entry name" value="PepSY"/>
    <property type="match status" value="1"/>
</dbReference>
<dbReference type="Proteomes" id="UP001357223">
    <property type="component" value="Chromosome"/>
</dbReference>
<protein>
    <submittedName>
        <fullName evidence="3">PepSY domain-containing protein</fullName>
    </submittedName>
</protein>
<feature type="compositionally biased region" description="Basic and acidic residues" evidence="1">
    <location>
        <begin position="95"/>
        <end position="106"/>
    </location>
</feature>
<feature type="compositionally biased region" description="Polar residues" evidence="1">
    <location>
        <begin position="111"/>
        <end position="127"/>
    </location>
</feature>
<dbReference type="Gene3D" id="3.10.450.40">
    <property type="match status" value="1"/>
</dbReference>
<accession>A0ABZ2CEK3</accession>
<proteinExistence type="predicted"/>